<gene>
    <name evidence="18" type="ordered locus">Desal_3685</name>
</gene>
<dbReference type="Gene3D" id="1.10.287.130">
    <property type="match status" value="1"/>
</dbReference>
<dbReference type="InterPro" id="IPR003594">
    <property type="entry name" value="HATPase_dom"/>
</dbReference>
<dbReference type="SMART" id="SM00387">
    <property type="entry name" value="HATPase_c"/>
    <property type="match status" value="1"/>
</dbReference>
<dbReference type="Gene3D" id="3.30.450.20">
    <property type="entry name" value="PAS domain"/>
    <property type="match status" value="3"/>
</dbReference>
<evidence type="ECO:0000256" key="1">
    <source>
        <dbReference type="ARBA" id="ARBA00000085"/>
    </source>
</evidence>
<dbReference type="KEGG" id="dsa:Desal_3685"/>
<evidence type="ECO:0000256" key="12">
    <source>
        <dbReference type="ARBA" id="ARBA00023012"/>
    </source>
</evidence>
<evidence type="ECO:0000256" key="10">
    <source>
        <dbReference type="ARBA" id="ARBA00022840"/>
    </source>
</evidence>
<feature type="domain" description="Histidine kinase" evidence="15">
    <location>
        <begin position="598"/>
        <end position="842"/>
    </location>
</feature>
<dbReference type="PANTHER" id="PTHR43065">
    <property type="entry name" value="SENSOR HISTIDINE KINASE"/>
    <property type="match status" value="1"/>
</dbReference>
<feature type="chain" id="PRO_5002962658" description="histidine kinase" evidence="14">
    <location>
        <begin position="23"/>
        <end position="844"/>
    </location>
</feature>
<keyword evidence="11" id="KW-1133">Transmembrane helix</keyword>
<dbReference type="InterPro" id="IPR003660">
    <property type="entry name" value="HAMP_dom"/>
</dbReference>
<feature type="domain" description="HAMP" evidence="17">
    <location>
        <begin position="371"/>
        <end position="424"/>
    </location>
</feature>
<dbReference type="SUPFAM" id="SSF55874">
    <property type="entry name" value="ATPase domain of HSP90 chaperone/DNA topoisomerase II/histidine kinase"/>
    <property type="match status" value="1"/>
</dbReference>
<protein>
    <recommendedName>
        <fullName evidence="3">histidine kinase</fullName>
        <ecNumber evidence="3">2.7.13.3</ecNumber>
    </recommendedName>
</protein>
<evidence type="ECO:0000256" key="4">
    <source>
        <dbReference type="ARBA" id="ARBA00022475"/>
    </source>
</evidence>
<evidence type="ECO:0000256" key="6">
    <source>
        <dbReference type="ARBA" id="ARBA00022679"/>
    </source>
</evidence>
<reference evidence="18 19" key="1">
    <citation type="submission" date="2009-06" db="EMBL/GenBank/DDBJ databases">
        <title>Complete sequence of Desulfovibrio salexigens DSM 2638.</title>
        <authorList>
            <consortium name="US DOE Joint Genome Institute"/>
            <person name="Lucas S."/>
            <person name="Copeland A."/>
            <person name="Lapidus A."/>
            <person name="Glavina del Rio T."/>
            <person name="Tice H."/>
            <person name="Bruce D."/>
            <person name="Goodwin L."/>
            <person name="Pitluck S."/>
            <person name="Munk A.C."/>
            <person name="Brettin T."/>
            <person name="Detter J.C."/>
            <person name="Han C."/>
            <person name="Tapia R."/>
            <person name="Larimer F."/>
            <person name="Land M."/>
            <person name="Hauser L."/>
            <person name="Kyrpides N."/>
            <person name="Anderson I."/>
            <person name="Wall J.D."/>
            <person name="Arkin A.P."/>
            <person name="Dehal P."/>
            <person name="Chivian D."/>
            <person name="Giles B."/>
            <person name="Hazen T.C."/>
        </authorList>
    </citation>
    <scope>NUCLEOTIDE SEQUENCE [LARGE SCALE GENOMIC DNA]</scope>
    <source>
        <strain evidence="19">ATCC 14822 / DSM 2638 / NCIMB 8403 / VKM B-1763</strain>
    </source>
</reference>
<evidence type="ECO:0000256" key="11">
    <source>
        <dbReference type="ARBA" id="ARBA00022989"/>
    </source>
</evidence>
<dbReference type="EC" id="2.7.13.3" evidence="3"/>
<dbReference type="Gene3D" id="3.30.565.10">
    <property type="entry name" value="Histidine kinase-like ATPase, C-terminal domain"/>
    <property type="match status" value="1"/>
</dbReference>
<keyword evidence="7" id="KW-0812">Transmembrane</keyword>
<dbReference type="GO" id="GO:0006355">
    <property type="term" value="P:regulation of DNA-templated transcription"/>
    <property type="evidence" value="ECO:0007669"/>
    <property type="project" value="InterPro"/>
</dbReference>
<evidence type="ECO:0000256" key="7">
    <source>
        <dbReference type="ARBA" id="ARBA00022692"/>
    </source>
</evidence>
<feature type="signal peptide" evidence="14">
    <location>
        <begin position="1"/>
        <end position="22"/>
    </location>
</feature>
<comment type="subcellular location">
    <subcellularLocation>
        <location evidence="2">Cell membrane</location>
        <topology evidence="2">Multi-pass membrane protein</topology>
    </subcellularLocation>
</comment>
<organism evidence="18 19">
    <name type="scientific">Maridesulfovibrio salexigens (strain ATCC 14822 / DSM 2638 / NCIMB 8403 / VKM B-1763)</name>
    <name type="common">Desulfovibrio salexigens</name>
    <dbReference type="NCBI Taxonomy" id="526222"/>
    <lineage>
        <taxon>Bacteria</taxon>
        <taxon>Pseudomonadati</taxon>
        <taxon>Thermodesulfobacteriota</taxon>
        <taxon>Desulfovibrionia</taxon>
        <taxon>Desulfovibrionales</taxon>
        <taxon>Desulfovibrionaceae</taxon>
        <taxon>Maridesulfovibrio</taxon>
    </lineage>
</organism>
<evidence type="ECO:0000256" key="2">
    <source>
        <dbReference type="ARBA" id="ARBA00004651"/>
    </source>
</evidence>
<dbReference type="CDD" id="cd06225">
    <property type="entry name" value="HAMP"/>
    <property type="match status" value="1"/>
</dbReference>
<dbReference type="STRING" id="526222.Desal_3685"/>
<feature type="domain" description="PAS" evidence="16">
    <location>
        <begin position="464"/>
        <end position="533"/>
    </location>
</feature>
<dbReference type="SMART" id="SM00091">
    <property type="entry name" value="PAS"/>
    <property type="match status" value="1"/>
</dbReference>
<name>C6BU22_MARSD</name>
<dbReference type="EMBL" id="CP001649">
    <property type="protein sequence ID" value="ACS81731.1"/>
    <property type="molecule type" value="Genomic_DNA"/>
</dbReference>
<dbReference type="InterPro" id="IPR036097">
    <property type="entry name" value="HisK_dim/P_sf"/>
</dbReference>
<dbReference type="PROSITE" id="PS50109">
    <property type="entry name" value="HIS_KIN"/>
    <property type="match status" value="1"/>
</dbReference>
<keyword evidence="12" id="KW-0902">Two-component regulatory system</keyword>
<dbReference type="OrthoDB" id="5341439at2"/>
<dbReference type="SMART" id="SM01049">
    <property type="entry name" value="Cache_2"/>
    <property type="match status" value="1"/>
</dbReference>
<dbReference type="PROSITE" id="PS50885">
    <property type="entry name" value="HAMP"/>
    <property type="match status" value="1"/>
</dbReference>
<dbReference type="Pfam" id="PF08269">
    <property type="entry name" value="dCache_2"/>
    <property type="match status" value="1"/>
</dbReference>
<keyword evidence="6" id="KW-0808">Transferase</keyword>
<dbReference type="eggNOG" id="COG4564">
    <property type="taxonomic scope" value="Bacteria"/>
</dbReference>
<dbReference type="GO" id="GO:0005524">
    <property type="term" value="F:ATP binding"/>
    <property type="evidence" value="ECO:0007669"/>
    <property type="project" value="UniProtKB-KW"/>
</dbReference>
<dbReference type="Gene3D" id="6.10.340.10">
    <property type="match status" value="1"/>
</dbReference>
<evidence type="ECO:0000256" key="14">
    <source>
        <dbReference type="SAM" id="SignalP"/>
    </source>
</evidence>
<evidence type="ECO:0000256" key="13">
    <source>
        <dbReference type="ARBA" id="ARBA00023136"/>
    </source>
</evidence>
<dbReference type="GO" id="GO:0005886">
    <property type="term" value="C:plasma membrane"/>
    <property type="evidence" value="ECO:0007669"/>
    <property type="project" value="UniProtKB-SubCell"/>
</dbReference>
<evidence type="ECO:0000256" key="8">
    <source>
        <dbReference type="ARBA" id="ARBA00022741"/>
    </source>
</evidence>
<dbReference type="SUPFAM" id="SSF47384">
    <property type="entry name" value="Homodimeric domain of signal transducing histidine kinase"/>
    <property type="match status" value="1"/>
</dbReference>
<evidence type="ECO:0000256" key="9">
    <source>
        <dbReference type="ARBA" id="ARBA00022777"/>
    </source>
</evidence>
<dbReference type="Pfam" id="PF00989">
    <property type="entry name" value="PAS"/>
    <property type="match status" value="1"/>
</dbReference>
<keyword evidence="14" id="KW-0732">Signal</keyword>
<evidence type="ECO:0000259" key="15">
    <source>
        <dbReference type="PROSITE" id="PS50109"/>
    </source>
</evidence>
<dbReference type="SMART" id="SM00388">
    <property type="entry name" value="HisKA"/>
    <property type="match status" value="1"/>
</dbReference>
<dbReference type="InterPro" id="IPR033480">
    <property type="entry name" value="sCache_2"/>
</dbReference>
<keyword evidence="9 18" id="KW-0418">Kinase</keyword>
<dbReference type="NCBIfam" id="TIGR00229">
    <property type="entry name" value="sensory_box"/>
    <property type="match status" value="1"/>
</dbReference>
<evidence type="ECO:0000256" key="3">
    <source>
        <dbReference type="ARBA" id="ARBA00012438"/>
    </source>
</evidence>
<sequence>MFKSMKAILLLFAAGLVISTTAGLTYFAQRTVTESVMESEFAHAQAIVDAVYQEVNNQYQSIVFSEKYAIASRKEQLQNIVGISIDLIHLNYNKYKQGLISEAEAKRLSIEQLKNMRYDDGTGYIWINDTTTPIPLMIMHATMPDLDGKILDDPRFKGVRASNENLFVTFREIGTQFGSGFVEYLWPKPTKNGFSKEQPKLSYVELFKEWGWIVGSGVYIDDIEEEVNVRIKAVLQELRESFKKTKIGKHGYIFLFSGKPELVIHPVYESIPIAELLNPETGNPLFLELKNAAHVDGIMEYLWDKPPRNKGEFTFRKRAFIKYFEPLDWYICSTAYMDDLEKPGLILRKEIIMLSIGVLALALFFAAILSSKIAQPLMKLTAAARAIREGGVSASEIPQEGPREIRDLGTVISQMLASIKSGIEEKEHLLTALEDGNSQLSASNRQLEIKIKEHARVQQELIKLRNHQKNIIDSMPSILVGVDKAGAITLWNKGATASSGKEFEEVSGRLLSDVFPQLDKEIKKVRQLIIDGKTEQKIRIPRVVNDETRYENITIYPLISDGYDGAVIRLDDVTDNVRIEEMMIQTEKMMSVGGLAAGMAHEINNPLGGILQGTQNIERRLRPGMAKNEQVARKLDISLETVNDYLEERGILKILSGVRQSATRAAGIISNMLNFSRKTDVHRTTCKLNELADSAVALAEQDYDLKKKYDFRKINVIKNYQENLPFVICSTTEIEQVMLNLLGNAAHAMQEYNCENPKIEIKIWQEGDYVAVSVSDNGPGMDANIRKRVFEPFFTTKPKGVGTGLGLSVSYFIITENHSGSFSIESTPGSGSKFTFKLPISSPR</sequence>
<keyword evidence="13" id="KW-0472">Membrane</keyword>
<evidence type="ECO:0000313" key="18">
    <source>
        <dbReference type="EMBL" id="ACS81731.1"/>
    </source>
</evidence>
<dbReference type="Pfam" id="PF00672">
    <property type="entry name" value="HAMP"/>
    <property type="match status" value="1"/>
</dbReference>
<dbReference type="InterPro" id="IPR004358">
    <property type="entry name" value="Sig_transdc_His_kin-like_C"/>
</dbReference>
<keyword evidence="5" id="KW-0597">Phosphoprotein</keyword>
<dbReference type="HOGENOM" id="CLU_302021_0_0_7"/>
<accession>C6BU22</accession>
<dbReference type="CDD" id="cd00082">
    <property type="entry name" value="HisKA"/>
    <property type="match status" value="1"/>
</dbReference>
<dbReference type="AlphaFoldDB" id="C6BU22"/>
<dbReference type="RefSeq" id="WP_015853547.1">
    <property type="nucleotide sequence ID" value="NC_012881.1"/>
</dbReference>
<dbReference type="SUPFAM" id="SSF55785">
    <property type="entry name" value="PYP-like sensor domain (PAS domain)"/>
    <property type="match status" value="1"/>
</dbReference>
<dbReference type="InterPro" id="IPR003661">
    <property type="entry name" value="HisK_dim/P_dom"/>
</dbReference>
<evidence type="ECO:0000259" key="17">
    <source>
        <dbReference type="PROSITE" id="PS50885"/>
    </source>
</evidence>
<keyword evidence="4" id="KW-1003">Cell membrane</keyword>
<keyword evidence="10" id="KW-0067">ATP-binding</keyword>
<dbReference type="eggNOG" id="COG3852">
    <property type="taxonomic scope" value="Bacteria"/>
</dbReference>
<keyword evidence="19" id="KW-1185">Reference proteome</keyword>
<dbReference type="InterPro" id="IPR036890">
    <property type="entry name" value="HATPase_C_sf"/>
</dbReference>
<evidence type="ECO:0000256" key="5">
    <source>
        <dbReference type="ARBA" id="ARBA00022553"/>
    </source>
</evidence>
<dbReference type="InterPro" id="IPR035965">
    <property type="entry name" value="PAS-like_dom_sf"/>
</dbReference>
<dbReference type="Proteomes" id="UP000002601">
    <property type="component" value="Chromosome"/>
</dbReference>
<evidence type="ECO:0000313" key="19">
    <source>
        <dbReference type="Proteomes" id="UP000002601"/>
    </source>
</evidence>
<proteinExistence type="predicted"/>
<evidence type="ECO:0000259" key="16">
    <source>
        <dbReference type="PROSITE" id="PS50112"/>
    </source>
</evidence>
<keyword evidence="8" id="KW-0547">Nucleotide-binding</keyword>
<dbReference type="InterPro" id="IPR004010">
    <property type="entry name" value="Double_Cache_2"/>
</dbReference>
<dbReference type="InterPro" id="IPR013767">
    <property type="entry name" value="PAS_fold"/>
</dbReference>
<dbReference type="Pfam" id="PF02518">
    <property type="entry name" value="HATPase_c"/>
    <property type="match status" value="1"/>
</dbReference>
<dbReference type="InterPro" id="IPR000014">
    <property type="entry name" value="PAS"/>
</dbReference>
<dbReference type="PRINTS" id="PR00344">
    <property type="entry name" value="BCTRLSENSOR"/>
</dbReference>
<dbReference type="PANTHER" id="PTHR43065:SF42">
    <property type="entry name" value="TWO-COMPONENT SENSOR PPRA"/>
    <property type="match status" value="1"/>
</dbReference>
<dbReference type="InterPro" id="IPR005467">
    <property type="entry name" value="His_kinase_dom"/>
</dbReference>
<dbReference type="PROSITE" id="PS50112">
    <property type="entry name" value="PAS"/>
    <property type="match status" value="1"/>
</dbReference>
<dbReference type="GO" id="GO:0000155">
    <property type="term" value="F:phosphorelay sensor kinase activity"/>
    <property type="evidence" value="ECO:0007669"/>
    <property type="project" value="InterPro"/>
</dbReference>
<comment type="catalytic activity">
    <reaction evidence="1">
        <text>ATP + protein L-histidine = ADP + protein N-phospho-L-histidine.</text>
        <dbReference type="EC" id="2.7.13.3"/>
    </reaction>
</comment>